<keyword evidence="9" id="KW-0328">Glycosyltransferase</keyword>
<accession>A0A218XVD2</accession>
<dbReference type="Gene3D" id="3.20.20.70">
    <property type="entry name" value="Aldolase class I"/>
    <property type="match status" value="1"/>
</dbReference>
<dbReference type="Proteomes" id="UP000197138">
    <property type="component" value="Unassembled WGS sequence"/>
</dbReference>
<dbReference type="AlphaFoldDB" id="A0A218XVD2"/>
<dbReference type="Proteomes" id="UP000515151">
    <property type="component" value="Chromosome 7"/>
</dbReference>
<keyword evidence="8" id="KW-1185">Reference proteome</keyword>
<comment type="function">
    <text evidence="4">Transglycosidase operating by a ping-pong reaction mechanism. Involved in the synthesis of raffinose, a major soluble carbohydrate in seeds, roots and tubers.</text>
</comment>
<keyword evidence="9" id="KW-0808">Transferase</keyword>
<dbReference type="SUPFAM" id="SSF51445">
    <property type="entry name" value="(Trans)glycosidases"/>
    <property type="match status" value="1"/>
</dbReference>
<reference evidence="8" key="3">
    <citation type="journal article" date="2020" name="Plant Biotechnol. J.">
        <title>The pomegranate (Punica granatum L.) draft genome dissects genetic divergence between soft- and hard-seeded cultivars.</title>
        <authorList>
            <person name="Luo X."/>
            <person name="Li H."/>
            <person name="Wu Z."/>
            <person name="Yao W."/>
            <person name="Zhao P."/>
            <person name="Cao D."/>
            <person name="Yu H."/>
            <person name="Li K."/>
            <person name="Poudel K."/>
            <person name="Zhao D."/>
            <person name="Zhang F."/>
            <person name="Xia X."/>
            <person name="Chen L."/>
            <person name="Wang Q."/>
            <person name="Jing D."/>
            <person name="Cao S."/>
        </authorList>
    </citation>
    <scope>NUCLEOTIDE SEQUENCE [LARGE SCALE GENOMIC DNA]</scope>
</reference>
<organism evidence="6 7">
    <name type="scientific">Punica granatum</name>
    <name type="common">Pomegranate</name>
    <dbReference type="NCBI Taxonomy" id="22663"/>
    <lineage>
        <taxon>Eukaryota</taxon>
        <taxon>Viridiplantae</taxon>
        <taxon>Streptophyta</taxon>
        <taxon>Embryophyta</taxon>
        <taxon>Tracheophyta</taxon>
        <taxon>Spermatophyta</taxon>
        <taxon>Magnoliopsida</taxon>
        <taxon>eudicotyledons</taxon>
        <taxon>Gunneridae</taxon>
        <taxon>Pentapetalae</taxon>
        <taxon>rosids</taxon>
        <taxon>malvids</taxon>
        <taxon>Myrtales</taxon>
        <taxon>Lythraceae</taxon>
        <taxon>Punica</taxon>
    </lineage>
</organism>
<dbReference type="GeneID" id="116214320"/>
<gene>
    <name evidence="9" type="primary">LOC116214320</name>
    <name evidence="6" type="ORF">CDL15_Pgr002363</name>
</gene>
<reference evidence="7" key="1">
    <citation type="journal article" date="2017" name="Plant J.">
        <title>The pomegranate (Punica granatum L.) genome and the genomics of punicalagin biosynthesis.</title>
        <authorList>
            <person name="Qin G."/>
            <person name="Xu C."/>
            <person name="Ming R."/>
            <person name="Tang H."/>
            <person name="Guyot R."/>
            <person name="Kramer E.M."/>
            <person name="Hu Y."/>
            <person name="Yi X."/>
            <person name="Qi Y."/>
            <person name="Xu X."/>
            <person name="Gao Z."/>
            <person name="Pan H."/>
            <person name="Jian J."/>
            <person name="Tian Y."/>
            <person name="Yue Z."/>
            <person name="Xu Y."/>
        </authorList>
    </citation>
    <scope>NUCLEOTIDE SEQUENCE [LARGE SCALE GENOMIC DNA]</scope>
    <source>
        <strain evidence="7">cv. Dabenzi</strain>
    </source>
</reference>
<dbReference type="EC" id="2.4.1.82" evidence="2"/>
<keyword evidence="3" id="KW-0119">Carbohydrate metabolism</keyword>
<evidence type="ECO:0000313" key="9">
    <source>
        <dbReference type="RefSeq" id="XP_031405592.1"/>
    </source>
</evidence>
<dbReference type="InterPro" id="IPR017853">
    <property type="entry name" value="GH"/>
</dbReference>
<dbReference type="InterPro" id="IPR008811">
    <property type="entry name" value="Glycosyl_hydrolases_36"/>
</dbReference>
<evidence type="ECO:0000256" key="2">
    <source>
        <dbReference type="ARBA" id="ARBA00012708"/>
    </source>
</evidence>
<dbReference type="PANTHER" id="PTHR31268">
    <property type="match status" value="1"/>
</dbReference>
<evidence type="ECO:0000313" key="8">
    <source>
        <dbReference type="Proteomes" id="UP000515151"/>
    </source>
</evidence>
<evidence type="ECO:0000256" key="5">
    <source>
        <dbReference type="ARBA" id="ARBA00049426"/>
    </source>
</evidence>
<dbReference type="OrthoDB" id="4664297at2759"/>
<evidence type="ECO:0000256" key="4">
    <source>
        <dbReference type="ARBA" id="ARBA00025404"/>
    </source>
</evidence>
<dbReference type="InterPro" id="IPR013785">
    <property type="entry name" value="Aldolase_TIM"/>
</dbReference>
<comment type="catalytic activity">
    <reaction evidence="5">
        <text>alpha-D-galactosyl-(1-&gt;3)-1D-myo-inositol + sucrose = raffinose + myo-inositol</text>
        <dbReference type="Rhea" id="RHEA:20161"/>
        <dbReference type="ChEBI" id="CHEBI:16634"/>
        <dbReference type="ChEBI" id="CHEBI:17268"/>
        <dbReference type="ChEBI" id="CHEBI:17505"/>
        <dbReference type="ChEBI" id="CHEBI:17992"/>
        <dbReference type="EC" id="2.4.1.82"/>
    </reaction>
</comment>
<name>A0A218XVD2_PUNGR</name>
<dbReference type="Pfam" id="PF05691">
    <property type="entry name" value="Raffinose_syn"/>
    <property type="match status" value="1"/>
</dbReference>
<protein>
    <recommendedName>
        <fullName evidence="2">galactinol--sucrose galactosyltransferase</fullName>
        <ecNumber evidence="2">2.4.1.82</ecNumber>
    </recommendedName>
</protein>
<dbReference type="GO" id="GO:0047274">
    <property type="term" value="F:galactinol-sucrose galactosyltransferase activity"/>
    <property type="evidence" value="ECO:0007669"/>
    <property type="project" value="UniProtKB-EC"/>
</dbReference>
<reference evidence="6" key="2">
    <citation type="submission" date="2017-06" db="EMBL/GenBank/DDBJ databases">
        <title>The pomegranate genome and the genomics of punicalagin biosynthesis.</title>
        <authorList>
            <person name="Xu C."/>
        </authorList>
    </citation>
    <scope>NUCLEOTIDE SEQUENCE [LARGE SCALE GENOMIC DNA]</scope>
    <source>
        <tissue evidence="6">Fresh leaf</tissue>
    </source>
</reference>
<sequence length="761" mass="84695">MTVGAGIRLINGKLLVSGECILTGVNDNVVLTPVSTEGPIDGAFIGVKSDQKGSRRVFPVGNLQGLRFLSLFRFKMWWMTQWTGTCGKEIPVETQFLIMESKNSSCLQPEGREGAEEEEHYIVFFPLLEGDFRAVLQGNEQNEIEICLESGDPAVDKFDGSRLVFIACGSNPFDLITDAVKTIEKHLQTFCHRERRTIPDMLNWFGWCTWDAFYTDVSAEGVKQGIESLMKGGIPPKFLIIDDGWQSVGMDPTGVEVKADDTANIADRLVDIKENHKFQEEGSVEESVDNSKSFRFRHLIAALKEKYGIRYVYAWHAITGYWGGVNPNVPAMKCYEPKLAEAIPSPGVESNGICYVLKGIILNKVGVVDPEKAYEFYNDLHEYLSSAGVDGVKVDAQTSLETLGASRGGRINLAQKYHKALEASVSKNFKDNNIISCMSHNTDTLYSSKKTAVIRASDDFFPRDPASHTVHIASVAYNSVFLGEFMQPDWDMFHSRHPMAEYHGAARAVGGCPVYVSDKPECHDFNLLRKLVLPDGSILRAKLPGRPTKDCLFSDPTRDRKSLLKIWNLNEFSGVIGVFNCQGASWCRTSKKNIIHDEHAATVTGSVSAKDINYFPRVAGDEWDGDAVVYSHRGGDLRYIAKDSRLPVTLKPREYEVFTVVPVKGFLNGKDRFAPIGLLEMFNSGGAIADTKYETVDGCASVWLSVRGRGKFGAYSSTRPEKVSVDSKEVLFRYDQGNGLVIIFLDMPEQESYHWSITIVF</sequence>
<evidence type="ECO:0000313" key="7">
    <source>
        <dbReference type="Proteomes" id="UP000197138"/>
    </source>
</evidence>
<reference evidence="9" key="4">
    <citation type="submission" date="2025-04" db="UniProtKB">
        <authorList>
            <consortium name="RefSeq"/>
        </authorList>
    </citation>
    <scope>IDENTIFICATION</scope>
    <source>
        <tissue evidence="9">Leaf</tissue>
    </source>
</reference>
<dbReference type="PANTHER" id="PTHR31268:SF29">
    <property type="entry name" value="GALACTINOL--SUCROSE GALACTOSYLTRANSFERASE 1-RELATED"/>
    <property type="match status" value="1"/>
</dbReference>
<dbReference type="EMBL" id="MTKT01000790">
    <property type="protein sequence ID" value="OWM88596.1"/>
    <property type="molecule type" value="Genomic_DNA"/>
</dbReference>
<dbReference type="RefSeq" id="XP_031405592.1">
    <property type="nucleotide sequence ID" value="XM_031549732.1"/>
</dbReference>
<evidence type="ECO:0000256" key="1">
    <source>
        <dbReference type="ARBA" id="ARBA00007240"/>
    </source>
</evidence>
<evidence type="ECO:0000313" key="6">
    <source>
        <dbReference type="EMBL" id="OWM88596.1"/>
    </source>
</evidence>
<evidence type="ECO:0000256" key="3">
    <source>
        <dbReference type="ARBA" id="ARBA00023277"/>
    </source>
</evidence>
<comment type="similarity">
    <text evidence="1">Belongs to the glycosyl hydrolases 36 family.</text>
</comment>
<proteinExistence type="inferred from homology"/>